<gene>
    <name evidence="3" type="ORF">SAMN04490220_3916</name>
</gene>
<dbReference type="AlphaFoldDB" id="A0A1H4Z2J0"/>
<evidence type="ECO:0000256" key="1">
    <source>
        <dbReference type="ARBA" id="ARBA00009580"/>
    </source>
</evidence>
<dbReference type="EMBL" id="FNTL01000004">
    <property type="protein sequence ID" value="SED23848.1"/>
    <property type="molecule type" value="Genomic_DNA"/>
</dbReference>
<dbReference type="Proteomes" id="UP000183407">
    <property type="component" value="Unassembled WGS sequence"/>
</dbReference>
<protein>
    <submittedName>
        <fullName evidence="3">Protein-tyrosine phosphatase</fullName>
    </submittedName>
</protein>
<sequence>MTSTLPAPSNHRRLNLTGTYNFRDLGGFSTDAGTTKWNKLFRSDALHKLDQPARDLLRERKLALVIDLREQQELDDSPNALDGVGHRVEHLPVYEGEIDLDGANFDLAVVYREMVGNYGHRLTRAVRAIAGSGDDPTVVHCTAGKDRTGLVVALTLAAVGVDQRDIVADYAMSEVLLAGEWALAMADKMRARGLPDGVDVDHLVGASPSALMRTTLDSITTTHGGVRGYLRAHGMTEGEFDDLRRALVA</sequence>
<dbReference type="Gene3D" id="3.90.190.10">
    <property type="entry name" value="Protein tyrosine phosphatase superfamily"/>
    <property type="match status" value="1"/>
</dbReference>
<dbReference type="GO" id="GO:0004721">
    <property type="term" value="F:phosphoprotein phosphatase activity"/>
    <property type="evidence" value="ECO:0007669"/>
    <property type="project" value="InterPro"/>
</dbReference>
<dbReference type="PANTHER" id="PTHR31126:SF1">
    <property type="entry name" value="TYROSINE SPECIFIC PROTEIN PHOSPHATASES DOMAIN-CONTAINING PROTEIN"/>
    <property type="match status" value="1"/>
</dbReference>
<accession>A0A1H4Z2J0</accession>
<evidence type="ECO:0000313" key="4">
    <source>
        <dbReference type="Proteomes" id="UP000183407"/>
    </source>
</evidence>
<dbReference type="RefSeq" id="WP_073362943.1">
    <property type="nucleotide sequence ID" value="NZ_FNTL01000004.1"/>
</dbReference>
<dbReference type="PANTHER" id="PTHR31126">
    <property type="entry name" value="TYROSINE-PROTEIN PHOSPHATASE"/>
    <property type="match status" value="1"/>
</dbReference>
<dbReference type="SUPFAM" id="SSF52799">
    <property type="entry name" value="(Phosphotyrosine protein) phosphatases II"/>
    <property type="match status" value="1"/>
</dbReference>
<dbReference type="PROSITE" id="PS50056">
    <property type="entry name" value="TYR_PHOSPHATASE_2"/>
    <property type="match status" value="1"/>
</dbReference>
<evidence type="ECO:0000313" key="3">
    <source>
        <dbReference type="EMBL" id="SED23848.1"/>
    </source>
</evidence>
<reference evidence="4" key="1">
    <citation type="submission" date="2016-10" db="EMBL/GenBank/DDBJ databases">
        <authorList>
            <person name="Varghese N."/>
        </authorList>
    </citation>
    <scope>NUCLEOTIDE SEQUENCE [LARGE SCALE GENOMIC DNA]</scope>
    <source>
        <strain evidence="4">DSM 44719</strain>
    </source>
</reference>
<dbReference type="Pfam" id="PF13350">
    <property type="entry name" value="Y_phosphatase3"/>
    <property type="match status" value="1"/>
</dbReference>
<organism evidence="3 4">
    <name type="scientific">Rhodococcus jostii</name>
    <dbReference type="NCBI Taxonomy" id="132919"/>
    <lineage>
        <taxon>Bacteria</taxon>
        <taxon>Bacillati</taxon>
        <taxon>Actinomycetota</taxon>
        <taxon>Actinomycetes</taxon>
        <taxon>Mycobacteriales</taxon>
        <taxon>Nocardiaceae</taxon>
        <taxon>Rhodococcus</taxon>
    </lineage>
</organism>
<dbReference type="InterPro" id="IPR000387">
    <property type="entry name" value="Tyr_Pase_dom"/>
</dbReference>
<dbReference type="InterPro" id="IPR026893">
    <property type="entry name" value="Tyr/Ser_Pase_IphP-type"/>
</dbReference>
<feature type="domain" description="Tyrosine specific protein phosphatases" evidence="2">
    <location>
        <begin position="120"/>
        <end position="167"/>
    </location>
</feature>
<comment type="similarity">
    <text evidence="1">Belongs to the protein-tyrosine phosphatase family.</text>
</comment>
<evidence type="ECO:0000259" key="2">
    <source>
        <dbReference type="PROSITE" id="PS50056"/>
    </source>
</evidence>
<proteinExistence type="inferred from homology"/>
<dbReference type="InterPro" id="IPR029021">
    <property type="entry name" value="Prot-tyrosine_phosphatase-like"/>
</dbReference>
<dbReference type="InterPro" id="IPR016130">
    <property type="entry name" value="Tyr_Pase_AS"/>
</dbReference>
<name>A0A1H4Z2J0_RHOJO</name>
<dbReference type="PROSITE" id="PS00383">
    <property type="entry name" value="TYR_PHOSPHATASE_1"/>
    <property type="match status" value="1"/>
</dbReference>
<dbReference type="OrthoDB" id="1188001at2"/>